<evidence type="ECO:0000313" key="2">
    <source>
        <dbReference type="EMBL" id="GAH74517.1"/>
    </source>
</evidence>
<dbReference type="AlphaFoldDB" id="X1HYL0"/>
<gene>
    <name evidence="2" type="ORF">S03H2_47823</name>
</gene>
<feature type="domain" description="Insertion element IS150 protein InsJ-like helix-turn-helix" evidence="1">
    <location>
        <begin position="23"/>
        <end position="75"/>
    </location>
</feature>
<sequence length="101" mass="12070">MKSILYHISAMTITNCGDYNRQFRAEAVKFYLSSGKSLRETASRFKVHYLTLHQWVKWFKEGGKINLVRNKPYRKPWNRLKKTLELELMHLKEENPGITVR</sequence>
<dbReference type="SUPFAM" id="SSF46689">
    <property type="entry name" value="Homeodomain-like"/>
    <property type="match status" value="1"/>
</dbReference>
<protein>
    <recommendedName>
        <fullName evidence="1">Insertion element IS150 protein InsJ-like helix-turn-helix domain-containing protein</fullName>
    </recommendedName>
</protein>
<dbReference type="Pfam" id="PF13518">
    <property type="entry name" value="HTH_28"/>
    <property type="match status" value="1"/>
</dbReference>
<dbReference type="InterPro" id="IPR009057">
    <property type="entry name" value="Homeodomain-like_sf"/>
</dbReference>
<evidence type="ECO:0000259" key="1">
    <source>
        <dbReference type="Pfam" id="PF13518"/>
    </source>
</evidence>
<reference evidence="2" key="1">
    <citation type="journal article" date="2014" name="Front. Microbiol.">
        <title>High frequency of phylogenetically diverse reductive dehalogenase-homologous genes in deep subseafloor sedimentary metagenomes.</title>
        <authorList>
            <person name="Kawai M."/>
            <person name="Futagami T."/>
            <person name="Toyoda A."/>
            <person name="Takaki Y."/>
            <person name="Nishi S."/>
            <person name="Hori S."/>
            <person name="Arai W."/>
            <person name="Tsubouchi T."/>
            <person name="Morono Y."/>
            <person name="Uchiyama I."/>
            <person name="Ito T."/>
            <person name="Fujiyama A."/>
            <person name="Inagaki F."/>
            <person name="Takami H."/>
        </authorList>
    </citation>
    <scope>NUCLEOTIDE SEQUENCE</scope>
    <source>
        <strain evidence="2">Expedition CK06-06</strain>
    </source>
</reference>
<dbReference type="InterPro" id="IPR055247">
    <property type="entry name" value="InsJ-like_HTH"/>
</dbReference>
<comment type="caution">
    <text evidence="2">The sequence shown here is derived from an EMBL/GenBank/DDBJ whole genome shotgun (WGS) entry which is preliminary data.</text>
</comment>
<organism evidence="2">
    <name type="scientific">marine sediment metagenome</name>
    <dbReference type="NCBI Taxonomy" id="412755"/>
    <lineage>
        <taxon>unclassified sequences</taxon>
        <taxon>metagenomes</taxon>
        <taxon>ecological metagenomes</taxon>
    </lineage>
</organism>
<dbReference type="Gene3D" id="1.10.10.60">
    <property type="entry name" value="Homeodomain-like"/>
    <property type="match status" value="1"/>
</dbReference>
<proteinExistence type="predicted"/>
<feature type="non-terminal residue" evidence="2">
    <location>
        <position position="101"/>
    </location>
</feature>
<dbReference type="EMBL" id="BARU01030107">
    <property type="protein sequence ID" value="GAH74517.1"/>
    <property type="molecule type" value="Genomic_DNA"/>
</dbReference>
<accession>X1HYL0</accession>
<name>X1HYL0_9ZZZZ</name>